<organism evidence="2 3">
    <name type="scientific">Lactuca saligna</name>
    <name type="common">Willowleaf lettuce</name>
    <dbReference type="NCBI Taxonomy" id="75948"/>
    <lineage>
        <taxon>Eukaryota</taxon>
        <taxon>Viridiplantae</taxon>
        <taxon>Streptophyta</taxon>
        <taxon>Embryophyta</taxon>
        <taxon>Tracheophyta</taxon>
        <taxon>Spermatophyta</taxon>
        <taxon>Magnoliopsida</taxon>
        <taxon>eudicotyledons</taxon>
        <taxon>Gunneridae</taxon>
        <taxon>Pentapetalae</taxon>
        <taxon>asterids</taxon>
        <taxon>campanulids</taxon>
        <taxon>Asterales</taxon>
        <taxon>Asteraceae</taxon>
        <taxon>Cichorioideae</taxon>
        <taxon>Cichorieae</taxon>
        <taxon>Lactucinae</taxon>
        <taxon>Lactuca</taxon>
    </lineage>
</organism>
<proteinExistence type="predicted"/>
<name>A0AA35Y7C0_LACSI</name>
<evidence type="ECO:0000256" key="1">
    <source>
        <dbReference type="SAM" id="Coils"/>
    </source>
</evidence>
<evidence type="ECO:0000313" key="3">
    <source>
        <dbReference type="Proteomes" id="UP001177003"/>
    </source>
</evidence>
<feature type="coiled-coil region" evidence="1">
    <location>
        <begin position="48"/>
        <end position="82"/>
    </location>
</feature>
<dbReference type="AlphaFoldDB" id="A0AA35Y7C0"/>
<dbReference type="EMBL" id="OX465086">
    <property type="protein sequence ID" value="CAI9263447.1"/>
    <property type="molecule type" value="Genomic_DNA"/>
</dbReference>
<evidence type="ECO:0000313" key="2">
    <source>
        <dbReference type="EMBL" id="CAI9263447.1"/>
    </source>
</evidence>
<reference evidence="2" key="1">
    <citation type="submission" date="2023-04" db="EMBL/GenBank/DDBJ databases">
        <authorList>
            <person name="Vijverberg K."/>
            <person name="Xiong W."/>
            <person name="Schranz E."/>
        </authorList>
    </citation>
    <scope>NUCLEOTIDE SEQUENCE</scope>
</reference>
<sequence>MNIILADNSKFNFIDYISEVMLREVPAKSTASLSHEEEEPDEHELKIRKDREAKMDEHQRIVHEAEEKEKAEREAQVMLERERFCFLHDSSADNLLFSFYLKHMKPQYETWSANKIMTVKVVGLIETNSFPNAKFKVARGSTSQVHVFTLVDLPCMNPYDSILLYNMLLRDKQNYKPDVSL</sequence>
<keyword evidence="3" id="KW-1185">Reference proteome</keyword>
<keyword evidence="1" id="KW-0175">Coiled coil</keyword>
<dbReference type="Proteomes" id="UP001177003">
    <property type="component" value="Chromosome 0"/>
</dbReference>
<accession>A0AA35Y7C0</accession>
<protein>
    <submittedName>
        <fullName evidence="2">Uncharacterized protein</fullName>
    </submittedName>
</protein>
<gene>
    <name evidence="2" type="ORF">LSALG_LOCUS4137</name>
</gene>